<feature type="transmembrane region" description="Helical" evidence="1">
    <location>
        <begin position="12"/>
        <end position="33"/>
    </location>
</feature>
<keyword evidence="1" id="KW-0472">Membrane</keyword>
<proteinExistence type="predicted"/>
<reference evidence="3" key="1">
    <citation type="journal article" date="2019" name="Int. J. Syst. Evol. Microbiol.">
        <title>The Global Catalogue of Microorganisms (GCM) 10K type strain sequencing project: providing services to taxonomists for standard genome sequencing and annotation.</title>
        <authorList>
            <consortium name="The Broad Institute Genomics Platform"/>
            <consortium name="The Broad Institute Genome Sequencing Center for Infectious Disease"/>
            <person name="Wu L."/>
            <person name="Ma J."/>
        </authorList>
    </citation>
    <scope>NUCLEOTIDE SEQUENCE [LARGE SCALE GENOMIC DNA]</scope>
    <source>
        <strain evidence="3">CCUG 73951</strain>
    </source>
</reference>
<sequence>MTEQTLNKIRRGLLYTAFLMVALALSYVLAYPLEYSPLGYDVVEKKDDAVTVQPHNALGIEEERITYTPTQDDEWKMRWLVDEIASQKMHYHMFFASIIVAIYWVGVDYLKGKSLKKVLLLSFSTICFAGISLISHLNGIKEITEKFI</sequence>
<gene>
    <name evidence="2" type="ORF">ACFQMN_11500</name>
</gene>
<evidence type="ECO:0000256" key="1">
    <source>
        <dbReference type="SAM" id="Phobius"/>
    </source>
</evidence>
<protein>
    <submittedName>
        <fullName evidence="2">Uncharacterized protein</fullName>
    </submittedName>
</protein>
<accession>A0ABW2K3Y3</accession>
<keyword evidence="1" id="KW-0812">Transmembrane</keyword>
<dbReference type="EMBL" id="JBHTBY010000009">
    <property type="protein sequence ID" value="MFC7321508.1"/>
    <property type="molecule type" value="Genomic_DNA"/>
</dbReference>
<comment type="caution">
    <text evidence="2">The sequence shown here is derived from an EMBL/GenBank/DDBJ whole genome shotgun (WGS) entry which is preliminary data.</text>
</comment>
<keyword evidence="1" id="KW-1133">Transmembrane helix</keyword>
<evidence type="ECO:0000313" key="3">
    <source>
        <dbReference type="Proteomes" id="UP001596494"/>
    </source>
</evidence>
<name>A0ABW2K3Y3_9BACI</name>
<organism evidence="2 3">
    <name type="scientific">Halobacillus campisalis</name>
    <dbReference type="NCBI Taxonomy" id="435909"/>
    <lineage>
        <taxon>Bacteria</taxon>
        <taxon>Bacillati</taxon>
        <taxon>Bacillota</taxon>
        <taxon>Bacilli</taxon>
        <taxon>Bacillales</taxon>
        <taxon>Bacillaceae</taxon>
        <taxon>Halobacillus</taxon>
    </lineage>
</organism>
<dbReference type="RefSeq" id="WP_289216671.1">
    <property type="nucleotide sequence ID" value="NZ_JAPVRC010000007.1"/>
</dbReference>
<feature type="transmembrane region" description="Helical" evidence="1">
    <location>
        <begin position="118"/>
        <end position="137"/>
    </location>
</feature>
<feature type="transmembrane region" description="Helical" evidence="1">
    <location>
        <begin position="89"/>
        <end position="106"/>
    </location>
</feature>
<dbReference type="Proteomes" id="UP001596494">
    <property type="component" value="Unassembled WGS sequence"/>
</dbReference>
<keyword evidence="3" id="KW-1185">Reference proteome</keyword>
<evidence type="ECO:0000313" key="2">
    <source>
        <dbReference type="EMBL" id="MFC7321508.1"/>
    </source>
</evidence>